<protein>
    <submittedName>
        <fullName evidence="1">Uncharacterized protein</fullName>
    </submittedName>
</protein>
<accession>A0A7Y9EEG9</accession>
<dbReference type="Proteomes" id="UP000529783">
    <property type="component" value="Unassembled WGS sequence"/>
</dbReference>
<proteinExistence type="predicted"/>
<dbReference type="EMBL" id="JACCBA010000001">
    <property type="protein sequence ID" value="NYD45875.1"/>
    <property type="molecule type" value="Genomic_DNA"/>
</dbReference>
<comment type="caution">
    <text evidence="1">The sequence shown here is derived from an EMBL/GenBank/DDBJ whole genome shotgun (WGS) entry which is preliminary data.</text>
</comment>
<evidence type="ECO:0000313" key="2">
    <source>
        <dbReference type="Proteomes" id="UP000529783"/>
    </source>
</evidence>
<keyword evidence="2" id="KW-1185">Reference proteome</keyword>
<sequence>MSWEFGEAVKLPEPFGLEITTDEWEPWQRGQG</sequence>
<gene>
    <name evidence="1" type="ORF">BJY14_001858</name>
</gene>
<evidence type="ECO:0000313" key="1">
    <source>
        <dbReference type="EMBL" id="NYD45875.1"/>
    </source>
</evidence>
<reference evidence="1 2" key="1">
    <citation type="submission" date="2020-07" db="EMBL/GenBank/DDBJ databases">
        <title>Sequencing the genomes of 1000 actinobacteria strains.</title>
        <authorList>
            <person name="Klenk H.-P."/>
        </authorList>
    </citation>
    <scope>NUCLEOTIDE SEQUENCE [LARGE SCALE GENOMIC DNA]</scope>
    <source>
        <strain evidence="1 2">DSM 40398</strain>
    </source>
</reference>
<organism evidence="1 2">
    <name type="scientific">Actinomadura luteofluorescens</name>
    <dbReference type="NCBI Taxonomy" id="46163"/>
    <lineage>
        <taxon>Bacteria</taxon>
        <taxon>Bacillati</taxon>
        <taxon>Actinomycetota</taxon>
        <taxon>Actinomycetes</taxon>
        <taxon>Streptosporangiales</taxon>
        <taxon>Thermomonosporaceae</taxon>
        <taxon>Actinomadura</taxon>
    </lineage>
</organism>
<dbReference type="AlphaFoldDB" id="A0A7Y9EEG9"/>
<name>A0A7Y9EEG9_9ACTN</name>